<dbReference type="NCBIfam" id="TIGR00427">
    <property type="entry name" value="NAAT family transporter"/>
    <property type="match status" value="1"/>
</dbReference>
<feature type="transmembrane region" description="Helical" evidence="7">
    <location>
        <begin position="180"/>
        <end position="200"/>
    </location>
</feature>
<evidence type="ECO:0000256" key="4">
    <source>
        <dbReference type="ARBA" id="ARBA00022692"/>
    </source>
</evidence>
<name>A0ABP5G2M5_9MICO</name>
<feature type="transmembrane region" description="Helical" evidence="7">
    <location>
        <begin position="6"/>
        <end position="22"/>
    </location>
</feature>
<evidence type="ECO:0000256" key="7">
    <source>
        <dbReference type="RuleBase" id="RU362048"/>
    </source>
</evidence>
<keyword evidence="6 7" id="KW-0472">Membrane</keyword>
<feature type="transmembrane region" description="Helical" evidence="7">
    <location>
        <begin position="43"/>
        <end position="61"/>
    </location>
</feature>
<keyword evidence="9" id="KW-1185">Reference proteome</keyword>
<dbReference type="PANTHER" id="PTHR33508:SF1">
    <property type="entry name" value="UPF0056 MEMBRANE PROTEIN YHCE"/>
    <property type="match status" value="1"/>
</dbReference>
<dbReference type="EMBL" id="BAAAPW010000002">
    <property type="protein sequence ID" value="GAA2036320.1"/>
    <property type="molecule type" value="Genomic_DNA"/>
</dbReference>
<accession>A0ABP5G2M5</accession>
<evidence type="ECO:0000313" key="9">
    <source>
        <dbReference type="Proteomes" id="UP001501196"/>
    </source>
</evidence>
<feature type="transmembrane region" description="Helical" evidence="7">
    <location>
        <begin position="116"/>
        <end position="140"/>
    </location>
</feature>
<organism evidence="8 9">
    <name type="scientific">Agromyces tropicus</name>
    <dbReference type="NCBI Taxonomy" id="555371"/>
    <lineage>
        <taxon>Bacteria</taxon>
        <taxon>Bacillati</taxon>
        <taxon>Actinomycetota</taxon>
        <taxon>Actinomycetes</taxon>
        <taxon>Micrococcales</taxon>
        <taxon>Microbacteriaceae</taxon>
        <taxon>Agromyces</taxon>
    </lineage>
</organism>
<evidence type="ECO:0000256" key="1">
    <source>
        <dbReference type="ARBA" id="ARBA00004651"/>
    </source>
</evidence>
<comment type="subcellular location">
    <subcellularLocation>
        <location evidence="1 7">Cell membrane</location>
        <topology evidence="1 7">Multi-pass membrane protein</topology>
    </subcellularLocation>
</comment>
<feature type="transmembrane region" description="Helical" evidence="7">
    <location>
        <begin position="73"/>
        <end position="95"/>
    </location>
</feature>
<feature type="transmembrane region" description="Helical" evidence="7">
    <location>
        <begin position="146"/>
        <end position="168"/>
    </location>
</feature>
<sequence>MSTVEIYVQAFIAIFMIVNPIDPVKIVIFNDVVERQGLARRAAALRVAIVVFGILAVSALVGRELLQLIGIDLGAFGVVGGLIVAAMGVEMLYGGAPSRAQGGREAERRPADENGLVLPLATPLMAGPGGITTVIAVSTFQDGWTSLLAALVGVAVVSVLVFVGFAFLGGAFSRLSASAAAMLTRFGGLLLATIGVQLALSGLRTFYGF</sequence>
<evidence type="ECO:0000256" key="3">
    <source>
        <dbReference type="ARBA" id="ARBA00022475"/>
    </source>
</evidence>
<keyword evidence="4 7" id="KW-0812">Transmembrane</keyword>
<dbReference type="Proteomes" id="UP001501196">
    <property type="component" value="Unassembled WGS sequence"/>
</dbReference>
<dbReference type="InterPro" id="IPR002771">
    <property type="entry name" value="Multi_antbiot-R_MarC"/>
</dbReference>
<keyword evidence="3" id="KW-1003">Cell membrane</keyword>
<comment type="caution">
    <text evidence="8">The sequence shown here is derived from an EMBL/GenBank/DDBJ whole genome shotgun (WGS) entry which is preliminary data.</text>
</comment>
<dbReference type="RefSeq" id="WP_344372992.1">
    <property type="nucleotide sequence ID" value="NZ_BAAAPW010000002.1"/>
</dbReference>
<evidence type="ECO:0000256" key="2">
    <source>
        <dbReference type="ARBA" id="ARBA00009784"/>
    </source>
</evidence>
<reference evidence="9" key="1">
    <citation type="journal article" date="2019" name="Int. J. Syst. Evol. Microbiol.">
        <title>The Global Catalogue of Microorganisms (GCM) 10K type strain sequencing project: providing services to taxonomists for standard genome sequencing and annotation.</title>
        <authorList>
            <consortium name="The Broad Institute Genomics Platform"/>
            <consortium name="The Broad Institute Genome Sequencing Center for Infectious Disease"/>
            <person name="Wu L."/>
            <person name="Ma J."/>
        </authorList>
    </citation>
    <scope>NUCLEOTIDE SEQUENCE [LARGE SCALE GENOMIC DNA]</scope>
    <source>
        <strain evidence="9">JCM 15672</strain>
    </source>
</reference>
<keyword evidence="5 7" id="KW-1133">Transmembrane helix</keyword>
<evidence type="ECO:0000256" key="5">
    <source>
        <dbReference type="ARBA" id="ARBA00022989"/>
    </source>
</evidence>
<dbReference type="PANTHER" id="PTHR33508">
    <property type="entry name" value="UPF0056 MEMBRANE PROTEIN YHCE"/>
    <property type="match status" value="1"/>
</dbReference>
<evidence type="ECO:0000313" key="8">
    <source>
        <dbReference type="EMBL" id="GAA2036320.1"/>
    </source>
</evidence>
<dbReference type="Pfam" id="PF01914">
    <property type="entry name" value="MarC"/>
    <property type="match status" value="1"/>
</dbReference>
<proteinExistence type="inferred from homology"/>
<evidence type="ECO:0000256" key="6">
    <source>
        <dbReference type="ARBA" id="ARBA00023136"/>
    </source>
</evidence>
<protein>
    <recommendedName>
        <fullName evidence="7">UPF0056 membrane protein</fullName>
    </recommendedName>
</protein>
<comment type="similarity">
    <text evidence="2 7">Belongs to the UPF0056 (MarC) family.</text>
</comment>
<gene>
    <name evidence="8" type="ORF">GCM10009819_21150</name>
</gene>